<evidence type="ECO:0000256" key="1">
    <source>
        <dbReference type="ARBA" id="ARBA00004196"/>
    </source>
</evidence>
<dbReference type="Gene3D" id="1.50.10.100">
    <property type="entry name" value="Chondroitin AC/alginate lyase"/>
    <property type="match status" value="1"/>
</dbReference>
<accession>A0ABR7TRH6</accession>
<protein>
    <submittedName>
        <fullName evidence="4">Heparinase II/III family protein</fullName>
    </submittedName>
</protein>
<keyword evidence="2" id="KW-0732">Signal</keyword>
<dbReference type="Proteomes" id="UP000659124">
    <property type="component" value="Unassembled WGS sequence"/>
</dbReference>
<sequence>MRSFFCWMIGLLLSLPAVSQDLLSSKYTTAQLEQQLIPRASWLPFPPAGDPAWSAIAADVVRKAEGYLRYEWPGIPATTSLLIVRTGNRSDYQAIANRKRDVLATLLLAEIYEHKGRFIDDIINGVWSVCEESFWGASAHLPKSGDYAGLPDVSDPFVELFSAETATLLAWVDYYVGPQLDAVSPQVRKRIYYETNRRIFEPLVAKHHSWMGSSSSAGRRPNNWNPWICSNWLNAVLLLERDEHKRVQTVQQILQTLDHFLNPYPADGGCDEGPGYWGAAAASLYDNIALLNLATHDAFNYVFQDAKVRKMGQFIYLSQISERYFLDFADADPQPGMDGMMIYRFGKAINDPDMMRFGAYYYREGTGSGTYHFFRQFFAMFMQQEVKAAAKGLPMPQSVWWPDLQVMATRDHGGNAKGFYVAAKGGNNDESHNHNDVGNFIVYYDGLPVIIDVGRGTYTARTFSSKRYDIWFNRSDYHNLPDVNGYTQQAGPEYKATTVTYTPSACRLSLDIASAYPAAAGIRQWERSVQLDRGKAVQVTDNFALQAPGTFTQYLMSCHPVNIIKPGQLLIHTPEKDFLVAYPAAMLQASVEKVPLKNMEDQGIQQKWGDNIYRVSLKAAAPIQQGKIQLRVMTR</sequence>
<evidence type="ECO:0000313" key="4">
    <source>
        <dbReference type="EMBL" id="MBC9933095.1"/>
    </source>
</evidence>
<evidence type="ECO:0000259" key="3">
    <source>
        <dbReference type="Pfam" id="PF07940"/>
    </source>
</evidence>
<evidence type="ECO:0000256" key="2">
    <source>
        <dbReference type="SAM" id="SignalP"/>
    </source>
</evidence>
<name>A0ABR7TRH6_9BACT</name>
<feature type="chain" id="PRO_5045994085" evidence="2">
    <location>
        <begin position="20"/>
        <end position="635"/>
    </location>
</feature>
<reference evidence="4 5" key="1">
    <citation type="submission" date="2020-09" db="EMBL/GenBank/DDBJ databases">
        <title>Genome sequences of type strains of Chitinophaga qingshengii and Chitinophaga varians.</title>
        <authorList>
            <person name="Kittiwongwattana C."/>
        </authorList>
    </citation>
    <scope>NUCLEOTIDE SEQUENCE [LARGE SCALE GENOMIC DNA]</scope>
    <source>
        <strain evidence="4 5">JCM 30026</strain>
    </source>
</reference>
<dbReference type="Gene3D" id="2.70.98.70">
    <property type="match status" value="1"/>
</dbReference>
<dbReference type="Pfam" id="PF07940">
    <property type="entry name" value="Hepar_II_III_C"/>
    <property type="match status" value="1"/>
</dbReference>
<dbReference type="RefSeq" id="WP_188090218.1">
    <property type="nucleotide sequence ID" value="NZ_JACVFC010000003.1"/>
</dbReference>
<gene>
    <name evidence="4" type="ORF">ICL07_22085</name>
</gene>
<comment type="caution">
    <text evidence="4">The sequence shown here is derived from an EMBL/GenBank/DDBJ whole genome shotgun (WGS) entry which is preliminary data.</text>
</comment>
<comment type="subcellular location">
    <subcellularLocation>
        <location evidence="1">Cell envelope</location>
    </subcellularLocation>
</comment>
<dbReference type="InterPro" id="IPR012480">
    <property type="entry name" value="Hepar_II_III_C"/>
</dbReference>
<proteinExistence type="predicted"/>
<feature type="signal peptide" evidence="2">
    <location>
        <begin position="1"/>
        <end position="19"/>
    </location>
</feature>
<organism evidence="4 5">
    <name type="scientific">Chitinophaga qingshengii</name>
    <dbReference type="NCBI Taxonomy" id="1569794"/>
    <lineage>
        <taxon>Bacteria</taxon>
        <taxon>Pseudomonadati</taxon>
        <taxon>Bacteroidota</taxon>
        <taxon>Chitinophagia</taxon>
        <taxon>Chitinophagales</taxon>
        <taxon>Chitinophagaceae</taxon>
        <taxon>Chitinophaga</taxon>
    </lineage>
</organism>
<dbReference type="InterPro" id="IPR008929">
    <property type="entry name" value="Chondroitin_lyas"/>
</dbReference>
<feature type="domain" description="Heparinase II/III-like C-terminal" evidence="3">
    <location>
        <begin position="423"/>
        <end position="555"/>
    </location>
</feature>
<evidence type="ECO:0000313" key="5">
    <source>
        <dbReference type="Proteomes" id="UP000659124"/>
    </source>
</evidence>
<dbReference type="SUPFAM" id="SSF48230">
    <property type="entry name" value="Chondroitin AC/alginate lyase"/>
    <property type="match status" value="1"/>
</dbReference>
<dbReference type="EMBL" id="JACVFC010000003">
    <property type="protein sequence ID" value="MBC9933095.1"/>
    <property type="molecule type" value="Genomic_DNA"/>
</dbReference>
<keyword evidence="5" id="KW-1185">Reference proteome</keyword>